<feature type="compositionally biased region" description="Pro residues" evidence="1">
    <location>
        <begin position="165"/>
        <end position="176"/>
    </location>
</feature>
<accession>A0ABV7K4Y1</accession>
<dbReference type="RefSeq" id="WP_378218250.1">
    <property type="nucleotide sequence ID" value="NZ_JBHRTK010000002.1"/>
</dbReference>
<evidence type="ECO:0000256" key="1">
    <source>
        <dbReference type="SAM" id="MobiDB-lite"/>
    </source>
</evidence>
<evidence type="ECO:0000313" key="3">
    <source>
        <dbReference type="Proteomes" id="UP001595583"/>
    </source>
</evidence>
<feature type="compositionally biased region" description="Basic and acidic residues" evidence="1">
    <location>
        <begin position="120"/>
        <end position="134"/>
    </location>
</feature>
<gene>
    <name evidence="2" type="ORF">ACFOHJ_02660</name>
</gene>
<feature type="region of interest" description="Disordered" evidence="1">
    <location>
        <begin position="96"/>
        <end position="184"/>
    </location>
</feature>
<comment type="caution">
    <text evidence="2">The sequence shown here is derived from an EMBL/GenBank/DDBJ whole genome shotgun (WGS) entry which is preliminary data.</text>
</comment>
<protein>
    <submittedName>
        <fullName evidence="2">Uncharacterized protein</fullName>
    </submittedName>
</protein>
<feature type="compositionally biased region" description="Pro residues" evidence="1">
    <location>
        <begin position="7"/>
        <end position="64"/>
    </location>
</feature>
<reference evidence="3" key="1">
    <citation type="journal article" date="2019" name="Int. J. Syst. Evol. Microbiol.">
        <title>The Global Catalogue of Microorganisms (GCM) 10K type strain sequencing project: providing services to taxonomists for standard genome sequencing and annotation.</title>
        <authorList>
            <consortium name="The Broad Institute Genomics Platform"/>
            <consortium name="The Broad Institute Genome Sequencing Center for Infectious Disease"/>
            <person name="Wu L."/>
            <person name="Ma J."/>
        </authorList>
    </citation>
    <scope>NUCLEOTIDE SEQUENCE [LARGE SCALE GENOMIC DNA]</scope>
    <source>
        <strain evidence="3">KCTC 52165</strain>
    </source>
</reference>
<name>A0ABV7K4Y1_9HYPH</name>
<feature type="compositionally biased region" description="Polar residues" evidence="1">
    <location>
        <begin position="96"/>
        <end position="119"/>
    </location>
</feature>
<keyword evidence="3" id="KW-1185">Reference proteome</keyword>
<feature type="region of interest" description="Disordered" evidence="1">
    <location>
        <begin position="1"/>
        <end position="71"/>
    </location>
</feature>
<proteinExistence type="predicted"/>
<dbReference type="EMBL" id="JBHRTK010000002">
    <property type="protein sequence ID" value="MFC3205100.1"/>
    <property type="molecule type" value="Genomic_DNA"/>
</dbReference>
<dbReference type="Proteomes" id="UP001595583">
    <property type="component" value="Unassembled WGS sequence"/>
</dbReference>
<evidence type="ECO:0000313" key="2">
    <source>
        <dbReference type="EMBL" id="MFC3205100.1"/>
    </source>
</evidence>
<sequence>MIVLAPVPDPPRPAPEIPDPEPTQPPVPPDLPQPAEPPGVPPPAPNPVPGPQPGEVPPQVPPELPAVDRFSRPGVPRLSFVVALVMACIAGSASAIAQATDKTPDQSPASPCQAQPNEQTGKDKDKAADRENGENKTLSGKLDRCNGVLVPPKTGDKQIEEPAPDVGPTPVIPPEAVPKQQTPK</sequence>
<organism evidence="2 3">
    <name type="scientific">Aquamicrobium soli</name>
    <dbReference type="NCBI Taxonomy" id="1811518"/>
    <lineage>
        <taxon>Bacteria</taxon>
        <taxon>Pseudomonadati</taxon>
        <taxon>Pseudomonadota</taxon>
        <taxon>Alphaproteobacteria</taxon>
        <taxon>Hyphomicrobiales</taxon>
        <taxon>Phyllobacteriaceae</taxon>
        <taxon>Aquamicrobium</taxon>
    </lineage>
</organism>